<dbReference type="PROSITE" id="PS50089">
    <property type="entry name" value="ZF_RING_2"/>
    <property type="match status" value="1"/>
</dbReference>
<keyword evidence="1" id="KW-0862">Zinc</keyword>
<feature type="compositionally biased region" description="Polar residues" evidence="2">
    <location>
        <begin position="334"/>
        <end position="343"/>
    </location>
</feature>
<protein>
    <submittedName>
        <fullName evidence="4">Sacsin isoform X1</fullName>
    </submittedName>
</protein>
<reference evidence="4 5" key="1">
    <citation type="submission" date="2019-08" db="EMBL/GenBank/DDBJ databases">
        <title>Draft genome sequences of two oriental melons (Cucumis melo L. var makuwa).</title>
        <authorList>
            <person name="Kwon S.-Y."/>
        </authorList>
    </citation>
    <scope>NUCLEOTIDE SEQUENCE [LARGE SCALE GENOMIC DNA]</scope>
    <source>
        <strain evidence="5">cv. Chang Bougi</strain>
        <tissue evidence="4">Leaf</tissue>
    </source>
</reference>
<dbReference type="SUPFAM" id="SSF57850">
    <property type="entry name" value="RING/U-box"/>
    <property type="match status" value="1"/>
</dbReference>
<proteinExistence type="predicted"/>
<dbReference type="PANTHER" id="PTHR15600">
    <property type="entry name" value="SACSIN"/>
    <property type="match status" value="1"/>
</dbReference>
<evidence type="ECO:0000313" key="5">
    <source>
        <dbReference type="Proteomes" id="UP000321947"/>
    </source>
</evidence>
<evidence type="ECO:0000256" key="2">
    <source>
        <dbReference type="SAM" id="MobiDB-lite"/>
    </source>
</evidence>
<feature type="compositionally biased region" description="Low complexity" evidence="2">
    <location>
        <begin position="317"/>
        <end position="332"/>
    </location>
</feature>
<dbReference type="Pfam" id="PF13920">
    <property type="entry name" value="zf-C3HC4_3"/>
    <property type="match status" value="1"/>
</dbReference>
<feature type="region of interest" description="Disordered" evidence="2">
    <location>
        <begin position="303"/>
        <end position="345"/>
    </location>
</feature>
<sequence>MKQGPLDGRRYLAYNLTPVAGVAAHISRNGLPADIYRKSPLMAPFPLSGDIILPVTVLGCFLVCHSGGRYLFKNQVLEGLVEPLDAGNKLVEAWNRELMSCVCDSYIFMILEVHKQRKESSSSALESSVSHSISLSLKAYGNQVYSFWPRSEPANFSDSDLDRGLKADWECLVEQVIRPFYTRAIDLPVWQLYSGNLVKAEEGMFLAQPGSPVGGNLLPATVCSFVKEHHPVFSVPWELIKEIQAVGITVRQIRPKMVRDLLRAPSASIVLQSIDTYLDVLEYCLSDIVLAASPNHAVDNVGSDTVNTIPGGRSTNSTEGSSTSVPVSSMHSFGRSSNQNAASSGDALEMMTSLGRALLDFGRGVVEDIGRNGESSSHGNTFTGRINSSYRNVDQHFLQMVSELKGLPFPTASNSVVRLGSMELWLGSKDQQELMIPLAAKFVHPKIFDRSILGNILTNDALHKFLKLQKFSLNLLATHMRSVFHANWVNHVMSSNMAPWFSWDNKSNAGVEEGPSSEWIRLFWKNSSGSSQNLLVFSEWPLVPAFLGRPILCRVRERHLVFLPPVTHPTSPNSISEVVAGGSDVAETSSSEISKPESIQHYTSAFQRFQDTYPWLFPLLNHCNIPIFDVAFVDCAALCNSLPNSNQSLGQAIASKFVAAKNAGYFPELASLSDSNSHELLNLFAKDFVSNQTNYRREELEILRTLPIYRTVIGSYTQLSENEQCMISSNSFLKPYNKSCLSYSSNSMEYSLLRALGVPELDDQQILVKFGLPGFHSKPQSEQEDILIYLYTNWKDLQSDAQLVECLRETKFVRSADEFCTDLFKSKELYDPSDALLMSVFSGERRKFPGERFGADGWLQILRKIGLRTAGEANVILECAKKVETLGSEWRKSEENSFDFDLTNAQNEVPMEIWTLGGSVVEAVFSNFAVFYSNSFCNALGNIIFVPAELGFPNLGGNKGGKRVLTSYSDAIVSKDWHLAWSCAPILSKHSVIPPEYSWGALNLRSPPAFPTVLKHLQVVTGRNGGEDTLSHWPISVGVMSINEASCEVLKYLERIWSSLSSLGKYLPYSQAGPPPLPVALKIRVSNILELQKVAFIPVANATRLVKANVLFARLTINLSPFAFELPSGYLPFVKILQDLGLQDVLSAASAKDLLSSLQVACGYQRLNPNELRSVMEILHFICDEATEEKMFDGRELEIIVPDDGCRLVHAASCVYIDTYGSRYIKCVDTSRLRFVHPDLPERICRMLGIKKLSDLVIEELDHEDSIDPLEHIGAVSLGFIKTKLLSKSFQNAVWKIANSMVNYIHPNKNLDLEVVEELLKSVAERLQFVKCLHTQFLLLPNSINITRPAKDSIIPEWEDGSHHRALYFIKQSKTYILVAEPPAYISVFDVIAIVVSQILGSPIPLPIGSLLFCPEGTENPIIDILNLCSEKKENEKYAGISNLVGKEILPQDALQVQLHPLRPFYAGEVVAWRSKSGEKLKYGRVLEDVRPSAGQALYRFRVETAAGIIQSLLSSQVLSFRSIPIDGGSSSTNLQDKSWMVTDSGASIKMPEISEGGKIRAQPVAELQYGKVSAEELVQAVNEMLTTAGINVDIERQSLLQKALILQEQLKDSQAALLLEQEKSDAAAKEADTAKAAWLCRVCLTSEVEITIVPCGHVLCRKCSSAVSKCPFCRLKVSKIMRIFRP</sequence>
<dbReference type="Proteomes" id="UP000321947">
    <property type="component" value="Unassembled WGS sequence"/>
</dbReference>
<dbReference type="InterPro" id="IPR001841">
    <property type="entry name" value="Znf_RING"/>
</dbReference>
<dbReference type="PANTHER" id="PTHR15600:SF42">
    <property type="entry name" value="SACSIN"/>
    <property type="match status" value="1"/>
</dbReference>
<dbReference type="InterPro" id="IPR013083">
    <property type="entry name" value="Znf_RING/FYVE/PHD"/>
</dbReference>
<comment type="caution">
    <text evidence="4">The sequence shown here is derived from an EMBL/GenBank/DDBJ whole genome shotgun (WGS) entry which is preliminary data.</text>
</comment>
<gene>
    <name evidence="4" type="ORF">E5676_scaffold459G00150</name>
</gene>
<feature type="compositionally biased region" description="Polar residues" evidence="2">
    <location>
        <begin position="303"/>
        <end position="316"/>
    </location>
</feature>
<dbReference type="SMART" id="SM00184">
    <property type="entry name" value="RING"/>
    <property type="match status" value="1"/>
</dbReference>
<dbReference type="InterPro" id="IPR052972">
    <property type="entry name" value="Sacsin_chaperone_reg"/>
</dbReference>
<accession>A0A5D3CET3</accession>
<organism evidence="4 5">
    <name type="scientific">Cucumis melo var. makuwa</name>
    <name type="common">Oriental melon</name>
    <dbReference type="NCBI Taxonomy" id="1194695"/>
    <lineage>
        <taxon>Eukaryota</taxon>
        <taxon>Viridiplantae</taxon>
        <taxon>Streptophyta</taxon>
        <taxon>Embryophyta</taxon>
        <taxon>Tracheophyta</taxon>
        <taxon>Spermatophyta</taxon>
        <taxon>Magnoliopsida</taxon>
        <taxon>eudicotyledons</taxon>
        <taxon>Gunneridae</taxon>
        <taxon>Pentapetalae</taxon>
        <taxon>rosids</taxon>
        <taxon>fabids</taxon>
        <taxon>Cucurbitales</taxon>
        <taxon>Cucurbitaceae</taxon>
        <taxon>Benincaseae</taxon>
        <taxon>Cucumis</taxon>
    </lineage>
</organism>
<feature type="domain" description="RING-type" evidence="3">
    <location>
        <begin position="1641"/>
        <end position="1675"/>
    </location>
</feature>
<evidence type="ECO:0000313" key="4">
    <source>
        <dbReference type="EMBL" id="TYK10373.1"/>
    </source>
</evidence>
<name>A0A5D3CET3_CUCMM</name>
<dbReference type="Gene3D" id="3.30.40.10">
    <property type="entry name" value="Zinc/RING finger domain, C3HC4 (zinc finger)"/>
    <property type="match status" value="1"/>
</dbReference>
<dbReference type="GO" id="GO:0008270">
    <property type="term" value="F:zinc ion binding"/>
    <property type="evidence" value="ECO:0007669"/>
    <property type="project" value="UniProtKB-KW"/>
</dbReference>
<dbReference type="GO" id="GO:0030544">
    <property type="term" value="F:Hsp70 protein binding"/>
    <property type="evidence" value="ECO:0007669"/>
    <property type="project" value="TreeGrafter"/>
</dbReference>
<keyword evidence="1" id="KW-0479">Metal-binding</keyword>
<dbReference type="EMBL" id="SSTD01011126">
    <property type="protein sequence ID" value="TYK10373.1"/>
    <property type="molecule type" value="Genomic_DNA"/>
</dbReference>
<keyword evidence="1" id="KW-0863">Zinc-finger</keyword>
<evidence type="ECO:0000259" key="3">
    <source>
        <dbReference type="PROSITE" id="PS50089"/>
    </source>
</evidence>
<evidence type="ECO:0000256" key="1">
    <source>
        <dbReference type="PROSITE-ProRule" id="PRU00175"/>
    </source>
</evidence>